<evidence type="ECO:0000259" key="6">
    <source>
        <dbReference type="PROSITE" id="PS50835"/>
    </source>
</evidence>
<keyword evidence="2 4" id="KW-0472">Membrane</keyword>
<dbReference type="PROSITE" id="PS50835">
    <property type="entry name" value="IG_LIKE"/>
    <property type="match status" value="1"/>
</dbReference>
<protein>
    <recommendedName>
        <fullName evidence="6">Ig-like domain-containing protein</fullName>
    </recommendedName>
</protein>
<feature type="chain" id="PRO_5034059090" description="Ig-like domain-containing protein" evidence="5">
    <location>
        <begin position="17"/>
        <end position="647"/>
    </location>
</feature>
<evidence type="ECO:0000256" key="1">
    <source>
        <dbReference type="ARBA" id="ARBA00004167"/>
    </source>
</evidence>
<dbReference type="InterPro" id="IPR013783">
    <property type="entry name" value="Ig-like_fold"/>
</dbReference>
<dbReference type="AlphaFoldDB" id="A0A8C1XD93"/>
<dbReference type="GO" id="GO:0016020">
    <property type="term" value="C:membrane"/>
    <property type="evidence" value="ECO:0007669"/>
    <property type="project" value="UniProtKB-SubCell"/>
</dbReference>
<sequence length="647" mass="73032">MLLLLLLLYTKQQLFSISLKGKPRNMVGTLLVHLLLQGVLLYDALGWEVSMPKEIHGLKGSCLVIPCSFSYTLYPPKNPARIVWYQYVSRGYPLVYDPWKPNEVIWKFKGNTDLYRESDWDCSLLIKKLEQSHHGEKLYAWIDPENVGKSTYVFYDVTSTIQVDASPEKPSISIYGGEKMGDTVTVTCSTFHTCPYSEPTITLNGIEGSDKIDNEHIKDGLWKITQTRKGVVKSERLTIQCSVRHYGDREVTAMTVINAKCVHHKIMIEPELTDVTVGITKNFVCSFYHSCQNENPTITWNYKNMQVTTKEKTLPGLNRISYSNIAFLATKEDNGKKLICTAKFSGGDITASVILHVKLICAGLFADVWKVQVESEMEALVSSCVVLPCSFKYPAQQQPSDRIRAIWHMKDNWDDIIFHEDSTRVKDSFKRRTRLIGSLGASNCSLEIDEVKNHDNGPYCFRVELDTSVNDKYSFVDNCVPIKMIEQASKPELQAEQSVQEGQPTVFKCSVQHTCPSHQPTLSWSHPGKAIMSYKDIGHGNWEAESLLIFTPTKEDDYTSITCTVKHHGNIKGEITATHPIFVKEQATFSHIIIPVISGLGAALLVGLLCFFIVKRYKFRSVAGSNRSSGGNIWNLWHVLDYICVAK</sequence>
<evidence type="ECO:0000256" key="3">
    <source>
        <dbReference type="ARBA" id="ARBA00023157"/>
    </source>
</evidence>
<dbReference type="Proteomes" id="UP000694700">
    <property type="component" value="Unplaced"/>
</dbReference>
<organism evidence="7 8">
    <name type="scientific">Cyprinus carpio</name>
    <name type="common">Common carp</name>
    <dbReference type="NCBI Taxonomy" id="7962"/>
    <lineage>
        <taxon>Eukaryota</taxon>
        <taxon>Metazoa</taxon>
        <taxon>Chordata</taxon>
        <taxon>Craniata</taxon>
        <taxon>Vertebrata</taxon>
        <taxon>Euteleostomi</taxon>
        <taxon>Actinopterygii</taxon>
        <taxon>Neopterygii</taxon>
        <taxon>Teleostei</taxon>
        <taxon>Ostariophysi</taxon>
        <taxon>Cypriniformes</taxon>
        <taxon>Cyprinidae</taxon>
        <taxon>Cyprininae</taxon>
        <taxon>Cyprinus</taxon>
    </lineage>
</organism>
<comment type="subcellular location">
    <subcellularLocation>
        <location evidence="1">Membrane</location>
        <topology evidence="1">Single-pass membrane protein</topology>
    </subcellularLocation>
</comment>
<keyword evidence="5" id="KW-0732">Signal</keyword>
<evidence type="ECO:0000256" key="2">
    <source>
        <dbReference type="ARBA" id="ARBA00023136"/>
    </source>
</evidence>
<keyword evidence="4" id="KW-0812">Transmembrane</keyword>
<evidence type="ECO:0000256" key="5">
    <source>
        <dbReference type="SAM" id="SignalP"/>
    </source>
</evidence>
<reference evidence="7" key="1">
    <citation type="submission" date="2025-08" db="UniProtKB">
        <authorList>
            <consortium name="Ensembl"/>
        </authorList>
    </citation>
    <scope>IDENTIFICATION</scope>
</reference>
<accession>A0A8C1XD93</accession>
<dbReference type="InterPro" id="IPR003599">
    <property type="entry name" value="Ig_sub"/>
</dbReference>
<name>A0A8C1XD93_CYPCA</name>
<dbReference type="SUPFAM" id="SSF48726">
    <property type="entry name" value="Immunoglobulin"/>
    <property type="match status" value="5"/>
</dbReference>
<evidence type="ECO:0000256" key="4">
    <source>
        <dbReference type="SAM" id="Phobius"/>
    </source>
</evidence>
<dbReference type="Ensembl" id="ENSCCRT00015081742.1">
    <property type="protein sequence ID" value="ENSCCRP00015079149.1"/>
    <property type="gene ID" value="ENSCCRG00015032045.1"/>
</dbReference>
<dbReference type="PANTHER" id="PTHR46484">
    <property type="entry name" value="SI:CH211-171H4.5-RELATED"/>
    <property type="match status" value="1"/>
</dbReference>
<feature type="transmembrane region" description="Helical" evidence="4">
    <location>
        <begin position="592"/>
        <end position="614"/>
    </location>
</feature>
<dbReference type="Gene3D" id="2.60.40.10">
    <property type="entry name" value="Immunoglobulins"/>
    <property type="match status" value="5"/>
</dbReference>
<dbReference type="PANTHER" id="PTHR46484:SF1">
    <property type="entry name" value="SCHWANN CELL MYELIN PROTEIN-RELATED"/>
    <property type="match status" value="1"/>
</dbReference>
<evidence type="ECO:0000313" key="7">
    <source>
        <dbReference type="Ensembl" id="ENSCCRP00015079149.1"/>
    </source>
</evidence>
<feature type="domain" description="Ig-like" evidence="6">
    <location>
        <begin position="491"/>
        <end position="578"/>
    </location>
</feature>
<dbReference type="InterPro" id="IPR013162">
    <property type="entry name" value="CD80_C2-set"/>
</dbReference>
<keyword evidence="3" id="KW-1015">Disulfide bond</keyword>
<dbReference type="InterPro" id="IPR007110">
    <property type="entry name" value="Ig-like_dom"/>
</dbReference>
<proteinExistence type="predicted"/>
<evidence type="ECO:0000313" key="8">
    <source>
        <dbReference type="Proteomes" id="UP000694700"/>
    </source>
</evidence>
<dbReference type="SMART" id="SM00409">
    <property type="entry name" value="IG"/>
    <property type="match status" value="4"/>
</dbReference>
<dbReference type="Pfam" id="PF08205">
    <property type="entry name" value="C2-set_2"/>
    <property type="match status" value="1"/>
</dbReference>
<keyword evidence="4" id="KW-1133">Transmembrane helix</keyword>
<dbReference type="InterPro" id="IPR036179">
    <property type="entry name" value="Ig-like_dom_sf"/>
</dbReference>
<feature type="signal peptide" evidence="5">
    <location>
        <begin position="1"/>
        <end position="16"/>
    </location>
</feature>